<accession>A0A1Y2EZX1</accession>
<organism evidence="2 3">
    <name type="scientific">Protomyces lactucae-debilis</name>
    <dbReference type="NCBI Taxonomy" id="2754530"/>
    <lineage>
        <taxon>Eukaryota</taxon>
        <taxon>Fungi</taxon>
        <taxon>Dikarya</taxon>
        <taxon>Ascomycota</taxon>
        <taxon>Taphrinomycotina</taxon>
        <taxon>Taphrinomycetes</taxon>
        <taxon>Taphrinales</taxon>
        <taxon>Protomycetaceae</taxon>
        <taxon>Protomyces</taxon>
    </lineage>
</organism>
<evidence type="ECO:0000313" key="2">
    <source>
        <dbReference type="EMBL" id="ORY77007.1"/>
    </source>
</evidence>
<dbReference type="RefSeq" id="XP_040722847.1">
    <property type="nucleotide sequence ID" value="XM_040869988.1"/>
</dbReference>
<dbReference type="GeneID" id="63786587"/>
<evidence type="ECO:0000256" key="1">
    <source>
        <dbReference type="SAM" id="Phobius"/>
    </source>
</evidence>
<keyword evidence="1" id="KW-0472">Membrane</keyword>
<dbReference type="EMBL" id="MCFI01000021">
    <property type="protein sequence ID" value="ORY77007.1"/>
    <property type="molecule type" value="Genomic_DNA"/>
</dbReference>
<protein>
    <submittedName>
        <fullName evidence="2">Uncharacterized protein</fullName>
    </submittedName>
</protein>
<dbReference type="AlphaFoldDB" id="A0A1Y2EZX1"/>
<sequence>MTVSERPQANTSPSQASIGSAWIIVCSGTYLIYLALNREHAKLDFKFIFLSSRNWHLQVAKSQSRPRADRRQH</sequence>
<keyword evidence="3" id="KW-1185">Reference proteome</keyword>
<feature type="transmembrane region" description="Helical" evidence="1">
    <location>
        <begin position="16"/>
        <end position="36"/>
    </location>
</feature>
<gene>
    <name evidence="2" type="ORF">BCR37DRAFT_383001</name>
</gene>
<dbReference type="Proteomes" id="UP000193685">
    <property type="component" value="Unassembled WGS sequence"/>
</dbReference>
<evidence type="ECO:0000313" key="3">
    <source>
        <dbReference type="Proteomes" id="UP000193685"/>
    </source>
</evidence>
<comment type="caution">
    <text evidence="2">The sequence shown here is derived from an EMBL/GenBank/DDBJ whole genome shotgun (WGS) entry which is preliminary data.</text>
</comment>
<proteinExistence type="predicted"/>
<reference evidence="2 3" key="1">
    <citation type="submission" date="2016-07" db="EMBL/GenBank/DDBJ databases">
        <title>Pervasive Adenine N6-methylation of Active Genes in Fungi.</title>
        <authorList>
            <consortium name="DOE Joint Genome Institute"/>
            <person name="Mondo S.J."/>
            <person name="Dannebaum R.O."/>
            <person name="Kuo R.C."/>
            <person name="Labutti K."/>
            <person name="Haridas S."/>
            <person name="Kuo A."/>
            <person name="Salamov A."/>
            <person name="Ahrendt S.R."/>
            <person name="Lipzen A."/>
            <person name="Sullivan W."/>
            <person name="Andreopoulos W.B."/>
            <person name="Clum A."/>
            <person name="Lindquist E."/>
            <person name="Daum C."/>
            <person name="Ramamoorthy G.K."/>
            <person name="Gryganskyi A."/>
            <person name="Culley D."/>
            <person name="Magnuson J.K."/>
            <person name="James T.Y."/>
            <person name="O'Malley M.A."/>
            <person name="Stajich J.E."/>
            <person name="Spatafora J.W."/>
            <person name="Visel A."/>
            <person name="Grigoriev I.V."/>
        </authorList>
    </citation>
    <scope>NUCLEOTIDE SEQUENCE [LARGE SCALE GENOMIC DNA]</scope>
    <source>
        <strain evidence="2 3">12-1054</strain>
    </source>
</reference>
<keyword evidence="1" id="KW-1133">Transmembrane helix</keyword>
<keyword evidence="1" id="KW-0812">Transmembrane</keyword>
<name>A0A1Y2EZX1_PROLT</name>